<evidence type="ECO:0000256" key="6">
    <source>
        <dbReference type="ARBA" id="ARBA00023136"/>
    </source>
</evidence>
<dbReference type="SUPFAM" id="SSF82861">
    <property type="entry name" value="Mechanosensitive channel protein MscS (YggB), transmembrane region"/>
    <property type="match status" value="1"/>
</dbReference>
<dbReference type="InterPro" id="IPR011014">
    <property type="entry name" value="MscS_channel_TM-2"/>
</dbReference>
<dbReference type="PANTHER" id="PTHR30221">
    <property type="entry name" value="SMALL-CONDUCTANCE MECHANOSENSITIVE CHANNEL"/>
    <property type="match status" value="1"/>
</dbReference>
<comment type="caution">
    <text evidence="11">The sequence shown here is derived from an EMBL/GenBank/DDBJ whole genome shotgun (WGS) entry which is preliminary data.</text>
</comment>
<keyword evidence="6 7" id="KW-0472">Membrane</keyword>
<dbReference type="GO" id="GO:0008381">
    <property type="term" value="F:mechanosensitive monoatomic ion channel activity"/>
    <property type="evidence" value="ECO:0007669"/>
    <property type="project" value="InterPro"/>
</dbReference>
<evidence type="ECO:0000256" key="2">
    <source>
        <dbReference type="ARBA" id="ARBA00008017"/>
    </source>
</evidence>
<dbReference type="AlphaFoldDB" id="A0A8J7W7K1"/>
<evidence type="ECO:0000259" key="10">
    <source>
        <dbReference type="Pfam" id="PF21088"/>
    </source>
</evidence>
<dbReference type="SUPFAM" id="SSF50182">
    <property type="entry name" value="Sm-like ribonucleoproteins"/>
    <property type="match status" value="1"/>
</dbReference>
<evidence type="ECO:0000256" key="3">
    <source>
        <dbReference type="ARBA" id="ARBA00022475"/>
    </source>
</evidence>
<dbReference type="Gene3D" id="1.10.287.1260">
    <property type="match status" value="1"/>
</dbReference>
<feature type="domain" description="Mechanosensitive ion channel MscS C-terminal" evidence="9">
    <location>
        <begin position="173"/>
        <end position="254"/>
    </location>
</feature>
<comment type="similarity">
    <text evidence="2">Belongs to the MscS (TC 1.A.23) family.</text>
</comment>
<evidence type="ECO:0000313" key="11">
    <source>
        <dbReference type="EMBL" id="MBR1368978.1"/>
    </source>
</evidence>
<dbReference type="PANTHER" id="PTHR30221:SF20">
    <property type="entry name" value="SMALL-CONDUCTANCE MECHANOSENSITIVE CHANNEL"/>
    <property type="match status" value="1"/>
</dbReference>
<gene>
    <name evidence="11" type="ORF">RJ53_05450</name>
</gene>
<accession>A0A8J7W7K1</accession>
<dbReference type="InterPro" id="IPR006686">
    <property type="entry name" value="MscS_channel_CS"/>
</dbReference>
<evidence type="ECO:0000313" key="12">
    <source>
        <dbReference type="Proteomes" id="UP000730161"/>
    </source>
</evidence>
<dbReference type="InterPro" id="IPR010920">
    <property type="entry name" value="LSM_dom_sf"/>
</dbReference>
<dbReference type="EMBL" id="JWHL01000006">
    <property type="protein sequence ID" value="MBR1368978.1"/>
    <property type="molecule type" value="Genomic_DNA"/>
</dbReference>
<evidence type="ECO:0000256" key="1">
    <source>
        <dbReference type="ARBA" id="ARBA00004651"/>
    </source>
</evidence>
<dbReference type="InterPro" id="IPR045275">
    <property type="entry name" value="MscS_archaea/bacteria_type"/>
</dbReference>
<feature type="domain" description="Mechanosensitive ion channel MscS" evidence="8">
    <location>
        <begin position="99"/>
        <end position="164"/>
    </location>
</feature>
<dbReference type="InterPro" id="IPR049142">
    <property type="entry name" value="MS_channel_1st"/>
</dbReference>
<dbReference type="Pfam" id="PF00924">
    <property type="entry name" value="MS_channel_2nd"/>
    <property type="match status" value="1"/>
</dbReference>
<keyword evidence="5 7" id="KW-1133">Transmembrane helix</keyword>
<feature type="transmembrane region" description="Helical" evidence="7">
    <location>
        <begin position="82"/>
        <end position="112"/>
    </location>
</feature>
<dbReference type="InterPro" id="IPR049278">
    <property type="entry name" value="MS_channel_C"/>
</dbReference>
<feature type="transmembrane region" description="Helical" evidence="7">
    <location>
        <begin position="56"/>
        <end position="76"/>
    </location>
</feature>
<dbReference type="InterPro" id="IPR006685">
    <property type="entry name" value="MscS_channel_2nd"/>
</dbReference>
<dbReference type="Pfam" id="PF21082">
    <property type="entry name" value="MS_channel_3rd"/>
    <property type="match status" value="1"/>
</dbReference>
<organism evidence="11 12">
    <name type="scientific">Methanocalculus chunghsingensis</name>
    <dbReference type="NCBI Taxonomy" id="156457"/>
    <lineage>
        <taxon>Archaea</taxon>
        <taxon>Methanobacteriati</taxon>
        <taxon>Methanobacteriota</taxon>
        <taxon>Stenosarchaea group</taxon>
        <taxon>Methanomicrobia</taxon>
        <taxon>Methanomicrobiales</taxon>
        <taxon>Methanocalculaceae</taxon>
        <taxon>Methanocalculus</taxon>
    </lineage>
</organism>
<dbReference type="GO" id="GO:0005886">
    <property type="term" value="C:plasma membrane"/>
    <property type="evidence" value="ECO:0007669"/>
    <property type="project" value="UniProtKB-SubCell"/>
</dbReference>
<evidence type="ECO:0000256" key="7">
    <source>
        <dbReference type="SAM" id="Phobius"/>
    </source>
</evidence>
<proteinExistence type="inferred from homology"/>
<dbReference type="InterPro" id="IPR011066">
    <property type="entry name" value="MscS_channel_C_sf"/>
</dbReference>
<dbReference type="Gene3D" id="2.30.30.60">
    <property type="match status" value="1"/>
</dbReference>
<dbReference type="Gene3D" id="3.30.70.100">
    <property type="match status" value="1"/>
</dbReference>
<reference evidence="11" key="1">
    <citation type="submission" date="2014-12" db="EMBL/GenBank/DDBJ databases">
        <authorList>
            <person name="Huang H.-H."/>
            <person name="Chen S.-C."/>
            <person name="Lai M.-C."/>
        </authorList>
    </citation>
    <scope>NUCLEOTIDE SEQUENCE</scope>
    <source>
        <strain evidence="11">K1F9705b</strain>
    </source>
</reference>
<dbReference type="Pfam" id="PF21088">
    <property type="entry name" value="MS_channel_1st"/>
    <property type="match status" value="1"/>
</dbReference>
<keyword evidence="12" id="KW-1185">Reference proteome</keyword>
<dbReference type="Proteomes" id="UP000730161">
    <property type="component" value="Unassembled WGS sequence"/>
</dbReference>
<comment type="subcellular location">
    <subcellularLocation>
        <location evidence="1">Cell membrane</location>
        <topology evidence="1">Multi-pass membrane protein</topology>
    </subcellularLocation>
</comment>
<keyword evidence="4 7" id="KW-0812">Transmembrane</keyword>
<dbReference type="InterPro" id="IPR023408">
    <property type="entry name" value="MscS_beta-dom_sf"/>
</dbReference>
<protein>
    <submittedName>
        <fullName evidence="11">Mechanosensitive ion channel protein MscS</fullName>
    </submittedName>
</protein>
<name>A0A8J7W7K1_9EURY</name>
<evidence type="ECO:0000256" key="4">
    <source>
        <dbReference type="ARBA" id="ARBA00022692"/>
    </source>
</evidence>
<evidence type="ECO:0000259" key="8">
    <source>
        <dbReference type="Pfam" id="PF00924"/>
    </source>
</evidence>
<dbReference type="PROSITE" id="PS01246">
    <property type="entry name" value="UPF0003"/>
    <property type="match status" value="1"/>
</dbReference>
<feature type="transmembrane region" description="Helical" evidence="7">
    <location>
        <begin position="18"/>
        <end position="35"/>
    </location>
</feature>
<evidence type="ECO:0000259" key="9">
    <source>
        <dbReference type="Pfam" id="PF21082"/>
    </source>
</evidence>
<sequence>MLNFLTNPILGETTPLDLVWVIIIIIIAMTLIRVVRMQLKRTFGDRVPKSDLDFMSTVVTYLLYLATFLIILPYLHFDLSGLFVAGGIIALALAFATQNIVANLVSGLFLMFERPIKIGDNISINTLTGTVQNIQIMSTIVRTFDGIYIRIPNSKLFTSDITNLVIHPARRFEYIIGIRYKDDAGKAISIIRDMIDKQPYALKSPGPSVYVDMLDSSSVNIVVKIWAPSLYWWGLRTELLWKLKVELEKNDIQIPFPQQEVWFNNILKADMKSVKEPPPIREIPYQEIEKKENIHGPKPGETHGW</sequence>
<evidence type="ECO:0000256" key="5">
    <source>
        <dbReference type="ARBA" id="ARBA00022989"/>
    </source>
</evidence>
<feature type="domain" description="Mechanosensitive ion channel transmembrane helices 2/3" evidence="10">
    <location>
        <begin position="57"/>
        <end position="98"/>
    </location>
</feature>
<keyword evidence="3" id="KW-1003">Cell membrane</keyword>
<dbReference type="SUPFAM" id="SSF82689">
    <property type="entry name" value="Mechanosensitive channel protein MscS (YggB), C-terminal domain"/>
    <property type="match status" value="1"/>
</dbReference>